<evidence type="ECO:0000256" key="2">
    <source>
        <dbReference type="ARBA" id="ARBA00023125"/>
    </source>
</evidence>
<dbReference type="SMART" id="SM00895">
    <property type="entry name" value="FCD"/>
    <property type="match status" value="1"/>
</dbReference>
<accession>A0A0P0Z220</accession>
<evidence type="ECO:0000256" key="1">
    <source>
        <dbReference type="ARBA" id="ARBA00023015"/>
    </source>
</evidence>
<evidence type="ECO:0000313" key="5">
    <source>
        <dbReference type="EMBL" id="BAT28095.1"/>
    </source>
</evidence>
<keyword evidence="2" id="KW-0238">DNA-binding</keyword>
<dbReference type="InterPro" id="IPR008920">
    <property type="entry name" value="TF_FadR/GntR_C"/>
</dbReference>
<dbReference type="PANTHER" id="PTHR43537:SF5">
    <property type="entry name" value="UXU OPERON TRANSCRIPTIONAL REGULATOR"/>
    <property type="match status" value="1"/>
</dbReference>
<dbReference type="Gene3D" id="1.10.10.10">
    <property type="entry name" value="Winged helix-like DNA-binding domain superfamily/Winged helix DNA-binding domain"/>
    <property type="match status" value="1"/>
</dbReference>
<name>A0A0P0Z220_9HYPH</name>
<dbReference type="RefSeq" id="WP_202814470.1">
    <property type="nucleotide sequence ID" value="NZ_BBWR01000002.1"/>
</dbReference>
<dbReference type="SUPFAM" id="SSF46785">
    <property type="entry name" value="Winged helix' DNA-binding domain"/>
    <property type="match status" value="1"/>
</dbReference>
<dbReference type="InterPro" id="IPR011711">
    <property type="entry name" value="GntR_C"/>
</dbReference>
<sequence>MSEAMPLASDAREPAYVRICRTVRASIERGMLPPGTVLLEGPLAELFNSSRSPVKQALATLEAEGLLSRFAGRGLMVGEAERPLRMELTSDHLALDGAELQDERPNTADRYYYEVEREILKRSLFGRFRVNELALARHFNVGRTVARDILIKAQLAGIVSKGEKAHWWIVPLDEERLRNLYQLREIIEPAALMGAAPHLPRSVIAQTRRHLERAATRFPDLSIAELDQLEHDLHARCLGYCPNRELIEALGRSRASIISGKHMQSILMLTPSTDAFLDEHLAVVAALDEQRPDAASEALLRHLVISREKGVQRLAEFHRRFTAEAVDYIMD</sequence>
<protein>
    <submittedName>
        <fullName evidence="5">Transcriptional regulator, GntR family</fullName>
    </submittedName>
</protein>
<dbReference type="PANTHER" id="PTHR43537">
    <property type="entry name" value="TRANSCRIPTIONAL REGULATOR, GNTR FAMILY"/>
    <property type="match status" value="1"/>
</dbReference>
<dbReference type="SMART" id="SM00345">
    <property type="entry name" value="HTH_GNTR"/>
    <property type="match status" value="1"/>
</dbReference>
<organism evidence="5">
    <name type="scientific">Aureimonas frigidaquae</name>
    <dbReference type="NCBI Taxonomy" id="424757"/>
    <lineage>
        <taxon>Bacteria</taxon>
        <taxon>Pseudomonadati</taxon>
        <taxon>Pseudomonadota</taxon>
        <taxon>Alphaproteobacteria</taxon>
        <taxon>Hyphomicrobiales</taxon>
        <taxon>Aurantimonadaceae</taxon>
        <taxon>Aureimonas</taxon>
    </lineage>
</organism>
<reference evidence="5" key="1">
    <citation type="journal article" date="2015" name="Proc. Natl. Acad. Sci. U.S.A.">
        <title>Bacterial clade with the ribosomal RNA operon on a small plasmid rather than the chromosome.</title>
        <authorList>
            <person name="Anda M."/>
            <person name="Ohtsubo Y."/>
            <person name="Okubo T."/>
            <person name="Sugawara M."/>
            <person name="Nagata Y."/>
            <person name="Tsuda M."/>
            <person name="Minamisawa K."/>
            <person name="Mitsui H."/>
        </authorList>
    </citation>
    <scope>NUCLEOTIDE SEQUENCE</scope>
    <source>
        <strain evidence="5">JCM 14755</strain>
    </source>
</reference>
<dbReference type="AlphaFoldDB" id="A0A0P0Z220"/>
<proteinExistence type="predicted"/>
<dbReference type="InterPro" id="IPR000524">
    <property type="entry name" value="Tscrpt_reg_HTH_GntR"/>
</dbReference>
<dbReference type="Pfam" id="PF00392">
    <property type="entry name" value="GntR"/>
    <property type="match status" value="1"/>
</dbReference>
<dbReference type="EMBL" id="LC066377">
    <property type="protein sequence ID" value="BAT28095.1"/>
    <property type="molecule type" value="Genomic_DNA"/>
</dbReference>
<evidence type="ECO:0000256" key="3">
    <source>
        <dbReference type="ARBA" id="ARBA00023163"/>
    </source>
</evidence>
<dbReference type="Gene3D" id="1.20.120.530">
    <property type="entry name" value="GntR ligand-binding domain-like"/>
    <property type="match status" value="1"/>
</dbReference>
<feature type="domain" description="HTH gntR-type" evidence="4">
    <location>
        <begin position="13"/>
        <end position="80"/>
    </location>
</feature>
<dbReference type="InterPro" id="IPR036390">
    <property type="entry name" value="WH_DNA-bd_sf"/>
</dbReference>
<dbReference type="GO" id="GO:0003700">
    <property type="term" value="F:DNA-binding transcription factor activity"/>
    <property type="evidence" value="ECO:0007669"/>
    <property type="project" value="InterPro"/>
</dbReference>
<dbReference type="PROSITE" id="PS50949">
    <property type="entry name" value="HTH_GNTR"/>
    <property type="match status" value="1"/>
</dbReference>
<evidence type="ECO:0000259" key="4">
    <source>
        <dbReference type="PROSITE" id="PS50949"/>
    </source>
</evidence>
<dbReference type="Pfam" id="PF07729">
    <property type="entry name" value="FCD"/>
    <property type="match status" value="1"/>
</dbReference>
<dbReference type="InterPro" id="IPR036388">
    <property type="entry name" value="WH-like_DNA-bd_sf"/>
</dbReference>
<keyword evidence="1" id="KW-0805">Transcription regulation</keyword>
<dbReference type="GO" id="GO:0003677">
    <property type="term" value="F:DNA binding"/>
    <property type="evidence" value="ECO:0007669"/>
    <property type="project" value="UniProtKB-KW"/>
</dbReference>
<dbReference type="SUPFAM" id="SSF48008">
    <property type="entry name" value="GntR ligand-binding domain-like"/>
    <property type="match status" value="1"/>
</dbReference>
<keyword evidence="3" id="KW-0804">Transcription</keyword>